<dbReference type="PANTHER" id="PTHR21528">
    <property type="entry name" value="DEHYDRODOLICHYL DIPHOSPHATE SYNTHASE COMPLEX SUBUNIT NUS1"/>
    <property type="match status" value="1"/>
</dbReference>
<dbReference type="UniPathway" id="UPA00378"/>
<evidence type="ECO:0000256" key="10">
    <source>
        <dbReference type="ARBA" id="ARBA00022989"/>
    </source>
</evidence>
<dbReference type="PANTHER" id="PTHR21528:SF0">
    <property type="entry name" value="DEHYDRODOLICHYL DIPHOSPHATE SYNTHASE COMPLEX SUBUNIT NUS1"/>
    <property type="match status" value="1"/>
</dbReference>
<comment type="subcellular location">
    <subcellularLocation>
        <location evidence="2">Endoplasmic reticulum membrane</location>
    </subcellularLocation>
</comment>
<dbReference type="InterPro" id="IPR036424">
    <property type="entry name" value="UPP_synth-like_sf"/>
</dbReference>
<evidence type="ECO:0000256" key="3">
    <source>
        <dbReference type="ARBA" id="ARBA00004922"/>
    </source>
</evidence>
<keyword evidence="10" id="KW-1133">Transmembrane helix</keyword>
<dbReference type="InterPro" id="IPR038887">
    <property type="entry name" value="Nus1/NgBR"/>
</dbReference>
<keyword evidence="6" id="KW-0808">Transferase</keyword>
<sequence length="321" mass="36495">MPIAHRDTHAYRIDEKKGGTVLTDDERRRMLLANLPKLNDSRTVQAAKGSRLGVRRFLKTQIYVLVFAVLHGMFSLYIRVRQAWHVVGYQLTSILYYHHGTPEYIRRDVVGLSRKPQHLSCILTAEESLSAKTDLARLIDETAEIATWSACAEIPMLSVYEKTGVLKKHMPRVYEAVIHKFAFYFGAQHPGLSVTSPHKEGYSASEHSNERGHLKLHLISAEDGRESMVDLTRTLADMSQKGKLSPRDISMDLIDAELSEGIMTEPDLLILFGPHVELEGYPPWQIRLTEIFCLQDNVGFGYQVFLKALQKYATAQFRRGK</sequence>
<dbReference type="FunCoup" id="A0A084QJN6">
    <property type="interactions" value="261"/>
</dbReference>
<reference evidence="13 14" key="1">
    <citation type="journal article" date="2014" name="BMC Genomics">
        <title>Comparative genome sequencing reveals chemotype-specific gene clusters in the toxigenic black mold Stachybotrys.</title>
        <authorList>
            <person name="Semeiks J."/>
            <person name="Borek D."/>
            <person name="Otwinowski Z."/>
            <person name="Grishin N.V."/>
        </authorList>
    </citation>
    <scope>NUCLEOTIDE SEQUENCE [LARGE SCALE GENOMIC DNA]</scope>
    <source>
        <strain evidence="13 14">IBT 40285</strain>
    </source>
</reference>
<dbReference type="GO" id="GO:0005789">
    <property type="term" value="C:endoplasmic reticulum membrane"/>
    <property type="evidence" value="ECO:0007669"/>
    <property type="project" value="UniProtKB-SubCell"/>
</dbReference>
<accession>A0A084QJN6</accession>
<dbReference type="AlphaFoldDB" id="A0A084QJN6"/>
<evidence type="ECO:0000256" key="7">
    <source>
        <dbReference type="ARBA" id="ARBA00022692"/>
    </source>
</evidence>
<dbReference type="HOGENOM" id="CLU_051870_1_0_1"/>
<keyword evidence="9" id="KW-0460">Magnesium</keyword>
<comment type="similarity">
    <text evidence="4">Belongs to the UPP synthase family.</text>
</comment>
<name>A0A084QJN6_STAC4</name>
<comment type="pathway">
    <text evidence="3">Protein modification; protein glycosylation.</text>
</comment>
<dbReference type="STRING" id="1283841.A0A084QJN6"/>
<dbReference type="InParanoid" id="A0A084QJN6"/>
<dbReference type="SUPFAM" id="SSF64005">
    <property type="entry name" value="Undecaprenyl diphosphate synthase"/>
    <property type="match status" value="1"/>
</dbReference>
<evidence type="ECO:0000256" key="1">
    <source>
        <dbReference type="ARBA" id="ARBA00001946"/>
    </source>
</evidence>
<dbReference type="EMBL" id="KL660698">
    <property type="protein sequence ID" value="KFA64171.1"/>
    <property type="molecule type" value="Genomic_DNA"/>
</dbReference>
<evidence type="ECO:0000313" key="13">
    <source>
        <dbReference type="EMBL" id="KFA64171.1"/>
    </source>
</evidence>
<keyword evidence="14" id="KW-1185">Reference proteome</keyword>
<dbReference type="OMA" id="AWSSCAG"/>
<evidence type="ECO:0000256" key="8">
    <source>
        <dbReference type="ARBA" id="ARBA00022824"/>
    </source>
</evidence>
<evidence type="ECO:0000256" key="4">
    <source>
        <dbReference type="ARBA" id="ARBA00005432"/>
    </source>
</evidence>
<proteinExistence type="inferred from homology"/>
<dbReference type="EC" id="2.5.1.87" evidence="5"/>
<protein>
    <recommendedName>
        <fullName evidence="5">ditrans,polycis-polyprenyl diphosphate synthase [(2E,6E)-farnesyldiphosphate specific]</fullName>
        <ecNumber evidence="5">2.5.1.87</ecNumber>
    </recommendedName>
</protein>
<evidence type="ECO:0000256" key="5">
    <source>
        <dbReference type="ARBA" id="ARBA00012596"/>
    </source>
</evidence>
<dbReference type="GO" id="GO:0045547">
    <property type="term" value="F:ditrans,polycis-polyprenyl diphosphate synthase [(2E,6E)-farnesyl diphosphate specific] activity"/>
    <property type="evidence" value="ECO:0007669"/>
    <property type="project" value="UniProtKB-EC"/>
</dbReference>
<evidence type="ECO:0000256" key="2">
    <source>
        <dbReference type="ARBA" id="ARBA00004586"/>
    </source>
</evidence>
<dbReference type="Proteomes" id="UP000028524">
    <property type="component" value="Unassembled WGS sequence"/>
</dbReference>
<evidence type="ECO:0000256" key="9">
    <source>
        <dbReference type="ARBA" id="ARBA00022842"/>
    </source>
</evidence>
<keyword evidence="8" id="KW-0256">Endoplasmic reticulum</keyword>
<evidence type="ECO:0000256" key="11">
    <source>
        <dbReference type="ARBA" id="ARBA00023136"/>
    </source>
</evidence>
<dbReference type="OrthoDB" id="19639at2759"/>
<comment type="cofactor">
    <cofactor evidence="1">
        <name>Mg(2+)</name>
        <dbReference type="ChEBI" id="CHEBI:18420"/>
    </cofactor>
</comment>
<evidence type="ECO:0000313" key="14">
    <source>
        <dbReference type="Proteomes" id="UP000028524"/>
    </source>
</evidence>
<dbReference type="Gene3D" id="3.40.1180.10">
    <property type="entry name" value="Decaprenyl diphosphate synthase-like"/>
    <property type="match status" value="1"/>
</dbReference>
<comment type="catalytic activity">
    <reaction evidence="12">
        <text>n isopentenyl diphosphate + (2E,6E)-farnesyl diphosphate = a di-trans,poly-cis-polyprenyl diphosphate + n diphosphate</text>
        <dbReference type="Rhea" id="RHEA:53008"/>
        <dbReference type="Rhea" id="RHEA-COMP:19494"/>
        <dbReference type="ChEBI" id="CHEBI:33019"/>
        <dbReference type="ChEBI" id="CHEBI:128769"/>
        <dbReference type="ChEBI" id="CHEBI:136960"/>
        <dbReference type="ChEBI" id="CHEBI:175763"/>
        <dbReference type="EC" id="2.5.1.87"/>
    </reaction>
</comment>
<gene>
    <name evidence="13" type="ORF">S40285_00817</name>
</gene>
<evidence type="ECO:0000256" key="6">
    <source>
        <dbReference type="ARBA" id="ARBA00022679"/>
    </source>
</evidence>
<keyword evidence="11" id="KW-0472">Membrane</keyword>
<organism evidence="13 14">
    <name type="scientific">Stachybotrys chlorohalonatus (strain IBT 40285)</name>
    <dbReference type="NCBI Taxonomy" id="1283841"/>
    <lineage>
        <taxon>Eukaryota</taxon>
        <taxon>Fungi</taxon>
        <taxon>Dikarya</taxon>
        <taxon>Ascomycota</taxon>
        <taxon>Pezizomycotina</taxon>
        <taxon>Sordariomycetes</taxon>
        <taxon>Hypocreomycetidae</taxon>
        <taxon>Hypocreales</taxon>
        <taxon>Stachybotryaceae</taxon>
        <taxon>Stachybotrys</taxon>
    </lineage>
</organism>
<evidence type="ECO:0000256" key="12">
    <source>
        <dbReference type="ARBA" id="ARBA00047353"/>
    </source>
</evidence>
<keyword evidence="7" id="KW-0812">Transmembrane</keyword>
<dbReference type="GO" id="GO:1904423">
    <property type="term" value="C:dehydrodolichyl diphosphate synthase complex"/>
    <property type="evidence" value="ECO:0007669"/>
    <property type="project" value="InterPro"/>
</dbReference>